<proteinExistence type="predicted"/>
<protein>
    <submittedName>
        <fullName evidence="1">Uncharacterized protein</fullName>
    </submittedName>
</protein>
<comment type="caution">
    <text evidence="1">The sequence shown here is derived from an EMBL/GenBank/DDBJ whole genome shotgun (WGS) entry which is preliminary data.</text>
</comment>
<accession>A0A1F5EM90</accession>
<organism evidence="1 2">
    <name type="scientific">Candidatus Campbellbacteria bacterium RIFCSPHIGHO2_12_FULL_35_10</name>
    <dbReference type="NCBI Taxonomy" id="1797578"/>
    <lineage>
        <taxon>Bacteria</taxon>
        <taxon>Candidatus Campbelliibacteriota</taxon>
    </lineage>
</organism>
<evidence type="ECO:0000313" key="2">
    <source>
        <dbReference type="Proteomes" id="UP000185891"/>
    </source>
</evidence>
<dbReference type="AlphaFoldDB" id="A0A1F5EM90"/>
<dbReference type="EMBL" id="MFAA01000035">
    <property type="protein sequence ID" value="OGD68440.1"/>
    <property type="molecule type" value="Genomic_DNA"/>
</dbReference>
<gene>
    <name evidence="1" type="ORF">A3E89_00335</name>
</gene>
<evidence type="ECO:0000313" key="1">
    <source>
        <dbReference type="EMBL" id="OGD68440.1"/>
    </source>
</evidence>
<reference evidence="1 2" key="1">
    <citation type="journal article" date="2016" name="Nat. Commun.">
        <title>Thousands of microbial genomes shed light on interconnected biogeochemical processes in an aquifer system.</title>
        <authorList>
            <person name="Anantharaman K."/>
            <person name="Brown C.T."/>
            <person name="Hug L.A."/>
            <person name="Sharon I."/>
            <person name="Castelle C.J."/>
            <person name="Probst A.J."/>
            <person name="Thomas B.C."/>
            <person name="Singh A."/>
            <person name="Wilkins M.J."/>
            <person name="Karaoz U."/>
            <person name="Brodie E.L."/>
            <person name="Williams K.H."/>
            <person name="Hubbard S.S."/>
            <person name="Banfield J.F."/>
        </authorList>
    </citation>
    <scope>NUCLEOTIDE SEQUENCE [LARGE SCALE GENOMIC DNA]</scope>
</reference>
<dbReference type="Proteomes" id="UP000185891">
    <property type="component" value="Unassembled WGS sequence"/>
</dbReference>
<sequence length="67" mass="7699">MPMFSGKEEKVFRSGGKMVYELGGDFFHCSFDFSHPKLKKLRPDSKGMETAVTHLGREKAREMNMVE</sequence>
<name>A0A1F5EM90_9BACT</name>